<dbReference type="EMBL" id="LAZR01018692">
    <property type="protein sequence ID" value="KKL95367.1"/>
    <property type="molecule type" value="Genomic_DNA"/>
</dbReference>
<gene>
    <name evidence="1" type="ORF">LCGC14_1855250</name>
</gene>
<accession>A0A0F9J8D0</accession>
<dbReference type="AlphaFoldDB" id="A0A0F9J8D0"/>
<name>A0A0F9J8D0_9ZZZZ</name>
<feature type="non-terminal residue" evidence="1">
    <location>
        <position position="1"/>
    </location>
</feature>
<evidence type="ECO:0000313" key="1">
    <source>
        <dbReference type="EMBL" id="KKL95367.1"/>
    </source>
</evidence>
<sequence length="34" mass="3866">VATRHVAVPLQNKVYVVWGSEENFPMLLSIILQL</sequence>
<organism evidence="1">
    <name type="scientific">marine sediment metagenome</name>
    <dbReference type="NCBI Taxonomy" id="412755"/>
    <lineage>
        <taxon>unclassified sequences</taxon>
        <taxon>metagenomes</taxon>
        <taxon>ecological metagenomes</taxon>
    </lineage>
</organism>
<proteinExistence type="predicted"/>
<protein>
    <submittedName>
        <fullName evidence="1">Uncharacterized protein</fullName>
    </submittedName>
</protein>
<comment type="caution">
    <text evidence="1">The sequence shown here is derived from an EMBL/GenBank/DDBJ whole genome shotgun (WGS) entry which is preliminary data.</text>
</comment>
<reference evidence="1" key="1">
    <citation type="journal article" date="2015" name="Nature">
        <title>Complex archaea that bridge the gap between prokaryotes and eukaryotes.</title>
        <authorList>
            <person name="Spang A."/>
            <person name="Saw J.H."/>
            <person name="Jorgensen S.L."/>
            <person name="Zaremba-Niedzwiedzka K."/>
            <person name="Martijn J."/>
            <person name="Lind A.E."/>
            <person name="van Eijk R."/>
            <person name="Schleper C."/>
            <person name="Guy L."/>
            <person name="Ettema T.J."/>
        </authorList>
    </citation>
    <scope>NUCLEOTIDE SEQUENCE</scope>
</reference>